<protein>
    <submittedName>
        <fullName evidence="1">Antitoxin of addiction module, BrnA family</fullName>
    </submittedName>
</protein>
<dbReference type="Pfam" id="PF14384">
    <property type="entry name" value="BrnA_antitoxin"/>
    <property type="match status" value="1"/>
</dbReference>
<evidence type="ECO:0000313" key="1">
    <source>
        <dbReference type="EMBL" id="AWD71958.1"/>
    </source>
</evidence>
<dbReference type="EMBL" id="MG869615">
    <property type="protein sequence ID" value="AWD71958.1"/>
    <property type="molecule type" value="Genomic_DNA"/>
</dbReference>
<accession>A0A2S1FHN3</accession>
<dbReference type="RefSeq" id="WP_181374746.1">
    <property type="nucleotide sequence ID" value="NZ_MG869615.1"/>
</dbReference>
<reference evidence="1" key="1">
    <citation type="submission" date="2018-01" db="EMBL/GenBank/DDBJ databases">
        <title>Plasmids of psychrophilic Polaromonas spp. isolated from Arctic and Antarctic glaciers.</title>
        <authorList>
            <person name="Dziewit L."/>
            <person name="Ciok A."/>
        </authorList>
    </citation>
    <scope>NUCLEOTIDE SEQUENCE</scope>
    <source>
        <plasmid evidence="1">pE10SP1</plasmid>
    </source>
</reference>
<sequence length="92" mass="10429">MNEKPNPKLIDSDNPEWTDEMFKSSVRFSDLPQGLREKLARPPRGLQKSPVKVSTTIRLSPDVVQAFRAGGDGWQTRIDAALKDWLRTHSPD</sequence>
<organism evidence="1">
    <name type="scientific">Polaromonas sp. E10S</name>
    <dbReference type="NCBI Taxonomy" id="1840239"/>
    <lineage>
        <taxon>Bacteria</taxon>
        <taxon>Pseudomonadati</taxon>
        <taxon>Pseudomonadota</taxon>
        <taxon>Betaproteobacteria</taxon>
        <taxon>Burkholderiales</taxon>
        <taxon>Comamonadaceae</taxon>
        <taxon>Polaromonas</taxon>
    </lineage>
</organism>
<keyword evidence="1" id="KW-0614">Plasmid</keyword>
<name>A0A2S1FHN3_9BURK</name>
<proteinExistence type="predicted"/>
<gene>
    <name evidence="1" type="ORF">pE10SP1_p011</name>
</gene>
<dbReference type="InterPro" id="IPR025528">
    <property type="entry name" value="BrnA_antitoxin"/>
</dbReference>
<dbReference type="AlphaFoldDB" id="A0A2S1FHN3"/>
<geneLocation type="plasmid" evidence="1">
    <name>pE10SP1</name>
</geneLocation>